<protein>
    <submittedName>
        <fullName evidence="2">Uncharacterized protein</fullName>
    </submittedName>
</protein>
<evidence type="ECO:0000313" key="3">
    <source>
        <dbReference type="Proteomes" id="UP000254807"/>
    </source>
</evidence>
<feature type="transmembrane region" description="Helical" evidence="1">
    <location>
        <begin position="20"/>
        <end position="39"/>
    </location>
</feature>
<keyword evidence="1" id="KW-0472">Membrane</keyword>
<dbReference type="EMBL" id="UFYW01000001">
    <property type="protein sequence ID" value="STD84631.1"/>
    <property type="molecule type" value="Genomic_DNA"/>
</dbReference>
<sequence>MLLKNLFSKTTVKLPCTYSFIASCQVASVIVFVVAYVAVNRFSFIQEKHLLQTIFRKSQQMCHFLAVSLIPH</sequence>
<gene>
    <name evidence="2" type="ORF">NCTC12360_03176</name>
</gene>
<organism evidence="2 3">
    <name type="scientific">Enterococcus gallinarum</name>
    <dbReference type="NCBI Taxonomy" id="1353"/>
    <lineage>
        <taxon>Bacteria</taxon>
        <taxon>Bacillati</taxon>
        <taxon>Bacillota</taxon>
        <taxon>Bacilli</taxon>
        <taxon>Lactobacillales</taxon>
        <taxon>Enterococcaceae</taxon>
        <taxon>Enterococcus</taxon>
    </lineage>
</organism>
<dbReference type="PROSITE" id="PS51257">
    <property type="entry name" value="PROKAR_LIPOPROTEIN"/>
    <property type="match status" value="1"/>
</dbReference>
<proteinExistence type="predicted"/>
<evidence type="ECO:0000256" key="1">
    <source>
        <dbReference type="SAM" id="Phobius"/>
    </source>
</evidence>
<dbReference type="Proteomes" id="UP000254807">
    <property type="component" value="Unassembled WGS sequence"/>
</dbReference>
<name>A0A376H1J2_ENTGA</name>
<reference evidence="2 3" key="1">
    <citation type="submission" date="2018-06" db="EMBL/GenBank/DDBJ databases">
        <authorList>
            <consortium name="Pathogen Informatics"/>
            <person name="Doyle S."/>
        </authorList>
    </citation>
    <scope>NUCLEOTIDE SEQUENCE [LARGE SCALE GENOMIC DNA]</scope>
    <source>
        <strain evidence="2 3">NCTC12360</strain>
    </source>
</reference>
<evidence type="ECO:0000313" key="2">
    <source>
        <dbReference type="EMBL" id="STD84631.1"/>
    </source>
</evidence>
<keyword evidence="1" id="KW-0812">Transmembrane</keyword>
<dbReference type="AlphaFoldDB" id="A0A376H1J2"/>
<accession>A0A376H1J2</accession>
<keyword evidence="3" id="KW-1185">Reference proteome</keyword>
<keyword evidence="1" id="KW-1133">Transmembrane helix</keyword>